<feature type="transmembrane region" description="Helical" evidence="1">
    <location>
        <begin position="58"/>
        <end position="79"/>
    </location>
</feature>
<protein>
    <recommendedName>
        <fullName evidence="3">DUF5317 domain-containing protein</fullName>
    </recommendedName>
</protein>
<feature type="transmembrane region" description="Helical" evidence="1">
    <location>
        <begin position="6"/>
        <end position="25"/>
    </location>
</feature>
<name>A0A1M4EDI4_9ACTN</name>
<proteinExistence type="predicted"/>
<feature type="transmembrane region" description="Helical" evidence="1">
    <location>
        <begin position="157"/>
        <end position="177"/>
    </location>
</feature>
<evidence type="ECO:0000313" key="2">
    <source>
        <dbReference type="EMBL" id="SBO97041.1"/>
    </source>
</evidence>
<keyword evidence="1" id="KW-0812">Transmembrane</keyword>
<dbReference type="Pfam" id="PF17248">
    <property type="entry name" value="DUF5317"/>
    <property type="match status" value="1"/>
</dbReference>
<sequence length="188" mass="19271">MVTEGAGVPGFLVLAAVPVVAGVAVGRLRGGCLVGIAGGFRAYWLLWLAVAVQAVHAYVVDAAPLLVLTFAIVLVWLAVNFPRFSPRMRRAAVLVLAGAAMNGLAIALNGAMPYSAWAAEVIGLPPGSATAKNEPASSGTQLLFLADIIPIPGLRKIVSLGDVVLSVGTALLIAAAMRRHPDTKGRSS</sequence>
<feature type="transmembrane region" description="Helical" evidence="1">
    <location>
        <begin position="91"/>
        <end position="112"/>
    </location>
</feature>
<organism evidence="2">
    <name type="scientific">Nonomuraea gerenzanensis</name>
    <dbReference type="NCBI Taxonomy" id="93944"/>
    <lineage>
        <taxon>Bacteria</taxon>
        <taxon>Bacillati</taxon>
        <taxon>Actinomycetota</taxon>
        <taxon>Actinomycetes</taxon>
        <taxon>Streptosporangiales</taxon>
        <taxon>Streptosporangiaceae</taxon>
        <taxon>Nonomuraea</taxon>
    </lineage>
</organism>
<keyword evidence="1" id="KW-0472">Membrane</keyword>
<gene>
    <name evidence="2" type="ORF">BN4615_P6557</name>
</gene>
<keyword evidence="1" id="KW-1133">Transmembrane helix</keyword>
<dbReference type="EMBL" id="LT559118">
    <property type="protein sequence ID" value="SBO97041.1"/>
    <property type="molecule type" value="Genomic_DNA"/>
</dbReference>
<reference evidence="2" key="1">
    <citation type="submission" date="2016-04" db="EMBL/GenBank/DDBJ databases">
        <authorList>
            <person name="Evans L.H."/>
            <person name="Alamgir A."/>
            <person name="Owens N."/>
            <person name="Weber N.D."/>
            <person name="Virtaneva K."/>
            <person name="Barbian K."/>
            <person name="Babar A."/>
            <person name="Rosenke K."/>
        </authorList>
    </citation>
    <scope>NUCLEOTIDE SEQUENCE</scope>
    <source>
        <strain evidence="2">Nono1</strain>
    </source>
</reference>
<dbReference type="InterPro" id="IPR035168">
    <property type="entry name" value="DUF5317"/>
</dbReference>
<evidence type="ECO:0000256" key="1">
    <source>
        <dbReference type="SAM" id="Phobius"/>
    </source>
</evidence>
<accession>A0A1M4EDI4</accession>
<dbReference type="AlphaFoldDB" id="A0A1M4EDI4"/>
<feature type="transmembrane region" description="Helical" evidence="1">
    <location>
        <begin position="32"/>
        <end position="52"/>
    </location>
</feature>
<evidence type="ECO:0008006" key="3">
    <source>
        <dbReference type="Google" id="ProtNLM"/>
    </source>
</evidence>